<organism evidence="1 2">
    <name type="scientific">Mycobacterium lehmannii</name>
    <dbReference type="NCBI Taxonomy" id="2048550"/>
    <lineage>
        <taxon>Bacteria</taxon>
        <taxon>Bacillati</taxon>
        <taxon>Actinomycetota</taxon>
        <taxon>Actinomycetes</taxon>
        <taxon>Mycobacteriales</taxon>
        <taxon>Mycobacteriaceae</taxon>
        <taxon>Mycobacterium</taxon>
    </lineage>
</organism>
<dbReference type="AlphaFoldDB" id="A0A101ABQ9"/>
<dbReference type="RefSeq" id="WP_064394644.1">
    <property type="nucleotide sequence ID" value="NZ_LQIR01000005.1"/>
</dbReference>
<name>A0A101ABQ9_9MYCO</name>
<comment type="caution">
    <text evidence="1">The sequence shown here is derived from an EMBL/GenBank/DDBJ whole genome shotgun (WGS) entry which is preliminary data.</text>
</comment>
<accession>A0A101ABQ9</accession>
<dbReference type="EMBL" id="LQIR01000005">
    <property type="protein sequence ID" value="KUI19660.1"/>
    <property type="molecule type" value="Genomic_DNA"/>
</dbReference>
<reference evidence="1 2" key="1">
    <citation type="submission" date="2016-01" db="EMBL/GenBank/DDBJ databases">
        <authorList>
            <consortium name="TB Trials Study Group"/>
            <person name="Sutton G."/>
            <person name="Brinkac L."/>
            <person name="Sanka R."/>
            <person name="Adams M."/>
            <person name="Lau E.L."/>
            <person name="Macaden R."/>
            <person name="Grewal H.M.S."/>
        </authorList>
    </citation>
    <scope>NUCLEOTIDE SEQUENCE [LARGE SCALE GENOMIC DNA]</scope>
    <source>
        <strain evidence="1 2">IS-1744</strain>
    </source>
</reference>
<evidence type="ECO:0000313" key="1">
    <source>
        <dbReference type="EMBL" id="KUI19660.1"/>
    </source>
</evidence>
<evidence type="ECO:0000313" key="2">
    <source>
        <dbReference type="Proteomes" id="UP000053707"/>
    </source>
</evidence>
<proteinExistence type="predicted"/>
<keyword evidence="2" id="KW-1185">Reference proteome</keyword>
<dbReference type="Proteomes" id="UP000053707">
    <property type="component" value="Unassembled WGS sequence"/>
</dbReference>
<gene>
    <name evidence="1" type="ORF">AU192_01520</name>
</gene>
<sequence>MRSNQVSDVLTTLESLYRELAGLRLDGLTRTELYALIEQLDKLDNQVAELEQRLFGRLLLDRSATPRDVARRLRISAGEAQRRLGQAAS</sequence>
<protein>
    <submittedName>
        <fullName evidence="1">Uncharacterized protein</fullName>
    </submittedName>
</protein>